<keyword evidence="1" id="KW-0217">Developmental protein</keyword>
<dbReference type="PANTHER" id="PTHR24179:SF21">
    <property type="entry name" value="MYOSIN BINDING SUBUNIT, ISOFORM O"/>
    <property type="match status" value="1"/>
</dbReference>
<name>A0AAD9PED1_RIDPI</name>
<dbReference type="PROSITE" id="PS50088">
    <property type="entry name" value="ANK_REPEAT"/>
    <property type="match status" value="2"/>
</dbReference>
<accession>A0AAD9PED1</accession>
<dbReference type="GO" id="GO:0019208">
    <property type="term" value="F:phosphatase regulator activity"/>
    <property type="evidence" value="ECO:0007669"/>
    <property type="project" value="TreeGrafter"/>
</dbReference>
<keyword evidence="4" id="KW-0040">ANK repeat</keyword>
<dbReference type="GO" id="GO:0004857">
    <property type="term" value="F:enzyme inhibitor activity"/>
    <property type="evidence" value="ECO:0007669"/>
    <property type="project" value="TreeGrafter"/>
</dbReference>
<dbReference type="SMART" id="SM00248">
    <property type="entry name" value="ANK"/>
    <property type="match status" value="2"/>
</dbReference>
<comment type="caution">
    <text evidence="5">The sequence shown here is derived from an EMBL/GenBank/DDBJ whole genome shotgun (WGS) entry which is preliminary data.</text>
</comment>
<keyword evidence="6" id="KW-1185">Reference proteome</keyword>
<dbReference type="InterPro" id="IPR036770">
    <property type="entry name" value="Ankyrin_rpt-contain_sf"/>
</dbReference>
<evidence type="ECO:0000256" key="3">
    <source>
        <dbReference type="ARBA" id="ARBA00038386"/>
    </source>
</evidence>
<evidence type="ECO:0000313" key="5">
    <source>
        <dbReference type="EMBL" id="KAK2193291.1"/>
    </source>
</evidence>
<dbReference type="AlphaFoldDB" id="A0AAD9PED1"/>
<dbReference type="Proteomes" id="UP001209878">
    <property type="component" value="Unassembled WGS sequence"/>
</dbReference>
<dbReference type="SUPFAM" id="SSF48403">
    <property type="entry name" value="Ankyrin repeat"/>
    <property type="match status" value="1"/>
</dbReference>
<keyword evidence="2" id="KW-0677">Repeat</keyword>
<dbReference type="PROSITE" id="PS50297">
    <property type="entry name" value="ANK_REP_REGION"/>
    <property type="match status" value="2"/>
</dbReference>
<evidence type="ECO:0000256" key="2">
    <source>
        <dbReference type="ARBA" id="ARBA00022737"/>
    </source>
</evidence>
<proteinExistence type="inferred from homology"/>
<organism evidence="5 6">
    <name type="scientific">Ridgeia piscesae</name>
    <name type="common">Tubeworm</name>
    <dbReference type="NCBI Taxonomy" id="27915"/>
    <lineage>
        <taxon>Eukaryota</taxon>
        <taxon>Metazoa</taxon>
        <taxon>Spiralia</taxon>
        <taxon>Lophotrochozoa</taxon>
        <taxon>Annelida</taxon>
        <taxon>Polychaeta</taxon>
        <taxon>Sedentaria</taxon>
        <taxon>Canalipalpata</taxon>
        <taxon>Sabellida</taxon>
        <taxon>Siboglinidae</taxon>
        <taxon>Ridgeia</taxon>
    </lineage>
</organism>
<gene>
    <name evidence="5" type="ORF">NP493_16g11033</name>
</gene>
<dbReference type="Gene3D" id="1.25.40.20">
    <property type="entry name" value="Ankyrin repeat-containing domain"/>
    <property type="match status" value="1"/>
</dbReference>
<dbReference type="EMBL" id="JAODUO010000015">
    <property type="protein sequence ID" value="KAK2193291.1"/>
    <property type="molecule type" value="Genomic_DNA"/>
</dbReference>
<evidence type="ECO:0000256" key="4">
    <source>
        <dbReference type="PROSITE-ProRule" id="PRU00023"/>
    </source>
</evidence>
<feature type="repeat" description="ANK" evidence="4">
    <location>
        <begin position="59"/>
        <end position="91"/>
    </location>
</feature>
<protein>
    <submittedName>
        <fullName evidence="5">Uncharacterized protein</fullName>
    </submittedName>
</protein>
<dbReference type="PRINTS" id="PR01415">
    <property type="entry name" value="ANKYRIN"/>
</dbReference>
<dbReference type="Pfam" id="PF12796">
    <property type="entry name" value="Ank_2"/>
    <property type="match status" value="1"/>
</dbReference>
<comment type="similarity">
    <text evidence="3">Belongs to the NRARP family.</text>
</comment>
<dbReference type="PANTHER" id="PTHR24179">
    <property type="entry name" value="PROTEIN PHOSPHATASE 1 REGULATORY SUBUNIT 12"/>
    <property type="match status" value="1"/>
</dbReference>
<evidence type="ECO:0000313" key="6">
    <source>
        <dbReference type="Proteomes" id="UP001209878"/>
    </source>
</evidence>
<evidence type="ECO:0000256" key="1">
    <source>
        <dbReference type="ARBA" id="ARBA00022473"/>
    </source>
</evidence>
<feature type="repeat" description="ANK" evidence="4">
    <location>
        <begin position="92"/>
        <end position="124"/>
    </location>
</feature>
<dbReference type="GO" id="GO:0005737">
    <property type="term" value="C:cytoplasm"/>
    <property type="evidence" value="ECO:0007669"/>
    <property type="project" value="TreeGrafter"/>
</dbReference>
<dbReference type="InterPro" id="IPR002110">
    <property type="entry name" value="Ankyrin_rpt"/>
</dbReference>
<dbReference type="InterPro" id="IPR051226">
    <property type="entry name" value="PP1_Regulatory_Subunit"/>
</dbReference>
<reference evidence="5" key="1">
    <citation type="journal article" date="2023" name="Mol. Biol. Evol.">
        <title>Third-Generation Sequencing Reveals the Adaptive Role of the Epigenome in Three Deep-Sea Polychaetes.</title>
        <authorList>
            <person name="Perez M."/>
            <person name="Aroh O."/>
            <person name="Sun Y."/>
            <person name="Lan Y."/>
            <person name="Juniper S.K."/>
            <person name="Young C.R."/>
            <person name="Angers B."/>
            <person name="Qian P.Y."/>
        </authorList>
    </citation>
    <scope>NUCLEOTIDE SEQUENCE</scope>
    <source>
        <strain evidence="5">R07B-5</strain>
    </source>
</reference>
<sequence length="147" mass="16273">MSRRASLFAKENPGKKRPKVRFPDELVFLDNVKENDAQAVHNMLRRASVQIDINAIGDSGMTPLHQAVIEGNLAVVTLLIQHGAEVNKQDADSWTPLHAACSEGYVEIAKLLLERGADKNIVTDDSERPLDLVDSQDFPMIALMLQN</sequence>